<protein>
    <recommendedName>
        <fullName evidence="6">nicotinamidase</fullName>
        <ecNumber evidence="6">3.5.1.19</ecNumber>
    </recommendedName>
    <alternativeName>
        <fullName evidence="7">Nicotinamide deamidase</fullName>
    </alternativeName>
</protein>
<organism evidence="9 10">
    <name type="scientific">Lysinibacter cavernae</name>
    <dbReference type="NCBI Taxonomy" id="1640652"/>
    <lineage>
        <taxon>Bacteria</taxon>
        <taxon>Bacillati</taxon>
        <taxon>Actinomycetota</taxon>
        <taxon>Actinomycetes</taxon>
        <taxon>Micrococcales</taxon>
        <taxon>Microbacteriaceae</taxon>
        <taxon>Lysinibacter</taxon>
    </lineage>
</organism>
<gene>
    <name evidence="9" type="ORF">FHX76_003125</name>
</gene>
<keyword evidence="2" id="KW-0662">Pyridine nucleotide biosynthesis</keyword>
<evidence type="ECO:0000256" key="5">
    <source>
        <dbReference type="ARBA" id="ARBA00037900"/>
    </source>
</evidence>
<dbReference type="InterPro" id="IPR052347">
    <property type="entry name" value="Isochorismatase_Nicotinamidase"/>
</dbReference>
<dbReference type="AlphaFoldDB" id="A0A7X5TUE5"/>
<comment type="caution">
    <text evidence="9">The sequence shown here is derived from an EMBL/GenBank/DDBJ whole genome shotgun (WGS) entry which is preliminary data.</text>
</comment>
<keyword evidence="3" id="KW-0479">Metal-binding</keyword>
<name>A0A7X5TUE5_9MICO</name>
<evidence type="ECO:0000256" key="7">
    <source>
        <dbReference type="ARBA" id="ARBA00043224"/>
    </source>
</evidence>
<feature type="domain" description="Isochorismatase-like" evidence="8">
    <location>
        <begin position="13"/>
        <end position="201"/>
    </location>
</feature>
<comment type="pathway">
    <text evidence="5">Cofactor biosynthesis; nicotinate biosynthesis; nicotinate from nicotinamide: step 1/1.</text>
</comment>
<dbReference type="Gene3D" id="3.40.50.850">
    <property type="entry name" value="Isochorismatase-like"/>
    <property type="match status" value="1"/>
</dbReference>
<proteinExistence type="inferred from homology"/>
<comment type="similarity">
    <text evidence="1">Belongs to the isochorismatase family.</text>
</comment>
<dbReference type="SUPFAM" id="SSF52499">
    <property type="entry name" value="Isochorismatase-like hydrolases"/>
    <property type="match status" value="1"/>
</dbReference>
<evidence type="ECO:0000256" key="4">
    <source>
        <dbReference type="ARBA" id="ARBA00022801"/>
    </source>
</evidence>
<keyword evidence="4 9" id="KW-0378">Hydrolase</keyword>
<dbReference type="GO" id="GO:0008936">
    <property type="term" value="F:nicotinamidase activity"/>
    <property type="evidence" value="ECO:0007669"/>
    <property type="project" value="UniProtKB-EC"/>
</dbReference>
<evidence type="ECO:0000256" key="3">
    <source>
        <dbReference type="ARBA" id="ARBA00022723"/>
    </source>
</evidence>
<dbReference type="GO" id="GO:0046872">
    <property type="term" value="F:metal ion binding"/>
    <property type="evidence" value="ECO:0007669"/>
    <property type="project" value="UniProtKB-KW"/>
</dbReference>
<dbReference type="EMBL" id="JAAMOX010000003">
    <property type="protein sequence ID" value="NIH55210.1"/>
    <property type="molecule type" value="Genomic_DNA"/>
</dbReference>
<dbReference type="InterPro" id="IPR036380">
    <property type="entry name" value="Isochorismatase-like_sf"/>
</dbReference>
<reference evidence="9 10" key="1">
    <citation type="submission" date="2020-02" db="EMBL/GenBank/DDBJ databases">
        <title>Sequencing the genomes of 1000 actinobacteria strains.</title>
        <authorList>
            <person name="Klenk H.-P."/>
        </authorList>
    </citation>
    <scope>NUCLEOTIDE SEQUENCE [LARGE SCALE GENOMIC DNA]</scope>
    <source>
        <strain evidence="9 10">DSM 27960</strain>
    </source>
</reference>
<sequence length="204" mass="21120">MNRQSGEETMRRALLIVDVQNDFAEGGALAVTGGSAVAAGITRLLEAHGDDYSLIVASRDWHTAGSLNGGHFAAGDATPNYSETWPVHCVAGTTGAEYHPLLDANRVTVHIEKGQGIPAYSAFEGHTRDGSDLAAILTTNDITDIDIVGLATDYCVRASALDAAAVGLSVRVFLDLVAGVAPASSAQAFVDLQAANVRVEESAA</sequence>
<dbReference type="Proteomes" id="UP000541033">
    <property type="component" value="Unassembled WGS sequence"/>
</dbReference>
<evidence type="ECO:0000313" key="10">
    <source>
        <dbReference type="Proteomes" id="UP000541033"/>
    </source>
</evidence>
<dbReference type="GO" id="GO:0019363">
    <property type="term" value="P:pyridine nucleotide biosynthetic process"/>
    <property type="evidence" value="ECO:0007669"/>
    <property type="project" value="UniProtKB-KW"/>
</dbReference>
<evidence type="ECO:0000313" key="9">
    <source>
        <dbReference type="EMBL" id="NIH55210.1"/>
    </source>
</evidence>
<keyword evidence="10" id="KW-1185">Reference proteome</keyword>
<accession>A0A7X5TUE5</accession>
<dbReference type="Pfam" id="PF00857">
    <property type="entry name" value="Isochorismatase"/>
    <property type="match status" value="1"/>
</dbReference>
<evidence type="ECO:0000256" key="1">
    <source>
        <dbReference type="ARBA" id="ARBA00006336"/>
    </source>
</evidence>
<evidence type="ECO:0000256" key="6">
    <source>
        <dbReference type="ARBA" id="ARBA00039017"/>
    </source>
</evidence>
<dbReference type="EC" id="3.5.1.19" evidence="6"/>
<dbReference type="PANTHER" id="PTHR11080:SF2">
    <property type="entry name" value="LD05707P"/>
    <property type="match status" value="1"/>
</dbReference>
<evidence type="ECO:0000259" key="8">
    <source>
        <dbReference type="Pfam" id="PF00857"/>
    </source>
</evidence>
<dbReference type="PANTHER" id="PTHR11080">
    <property type="entry name" value="PYRAZINAMIDASE/NICOTINAMIDASE"/>
    <property type="match status" value="1"/>
</dbReference>
<evidence type="ECO:0000256" key="2">
    <source>
        <dbReference type="ARBA" id="ARBA00022642"/>
    </source>
</evidence>
<dbReference type="InterPro" id="IPR000868">
    <property type="entry name" value="Isochorismatase-like_dom"/>
</dbReference>